<dbReference type="Proteomes" id="UP000318709">
    <property type="component" value="Chromosome"/>
</dbReference>
<reference evidence="2 3" key="1">
    <citation type="submission" date="2019-03" db="EMBL/GenBank/DDBJ databases">
        <title>The complete genome sequence of Swingsia_sp. F3b2 LMG30590(T).</title>
        <authorList>
            <person name="Chua K.-O."/>
            <person name="Chan K.-G."/>
            <person name="See-Too W.-S."/>
        </authorList>
    </citation>
    <scope>NUCLEOTIDE SEQUENCE [LARGE SCALE GENOMIC DNA]</scope>
    <source>
        <strain evidence="2 3">F3b2</strain>
    </source>
</reference>
<sequence>MMAQPHKLLEWATAALGAPAGHVSAPGLVALGAVLVLLCWALALLLCWRGRLRARSALQQALR</sequence>
<keyword evidence="3" id="KW-1185">Reference proteome</keyword>
<feature type="transmembrane region" description="Helical" evidence="1">
    <location>
        <begin position="30"/>
        <end position="48"/>
    </location>
</feature>
<proteinExistence type="predicted"/>
<dbReference type="KEGG" id="swf:E3E12_05635"/>
<evidence type="ECO:0000313" key="2">
    <source>
        <dbReference type="EMBL" id="QDH13752.1"/>
    </source>
</evidence>
<dbReference type="AlphaFoldDB" id="A0A4Y6U8Q7"/>
<dbReference type="EMBL" id="CP038231">
    <property type="protein sequence ID" value="QDH13752.1"/>
    <property type="molecule type" value="Genomic_DNA"/>
</dbReference>
<protein>
    <submittedName>
        <fullName evidence="2">Uncharacterized protein</fullName>
    </submittedName>
</protein>
<keyword evidence="1" id="KW-1133">Transmembrane helix</keyword>
<keyword evidence="1" id="KW-0472">Membrane</keyword>
<organism evidence="2 3">
    <name type="scientific">Formicincola oecophyllae</name>
    <dbReference type="NCBI Taxonomy" id="2558361"/>
    <lineage>
        <taxon>Bacteria</taxon>
        <taxon>Pseudomonadati</taxon>
        <taxon>Pseudomonadota</taxon>
        <taxon>Alphaproteobacteria</taxon>
        <taxon>Acetobacterales</taxon>
        <taxon>Acetobacteraceae</taxon>
        <taxon>Formicincola</taxon>
    </lineage>
</organism>
<evidence type="ECO:0000313" key="3">
    <source>
        <dbReference type="Proteomes" id="UP000318709"/>
    </source>
</evidence>
<evidence type="ECO:0000256" key="1">
    <source>
        <dbReference type="SAM" id="Phobius"/>
    </source>
</evidence>
<dbReference type="RefSeq" id="WP_141443460.1">
    <property type="nucleotide sequence ID" value="NZ_CP038231.1"/>
</dbReference>
<keyword evidence="1" id="KW-0812">Transmembrane</keyword>
<accession>A0A4Y6U8Q7</accession>
<name>A0A4Y6U8Q7_9PROT</name>
<gene>
    <name evidence="2" type="ORF">E3E12_05635</name>
</gene>